<reference evidence="5 6" key="1">
    <citation type="submission" date="2020-02" db="EMBL/GenBank/DDBJ databases">
        <title>Pseudoroseicyclus tamarix, sp. nov., isolated from offshore sediment of a Tamarix chinensis forest.</title>
        <authorList>
            <person name="Gai Y."/>
        </authorList>
    </citation>
    <scope>NUCLEOTIDE SEQUENCE [LARGE SCALE GENOMIC DNA]</scope>
    <source>
        <strain evidence="5 6">CLL3-39</strain>
    </source>
</reference>
<keyword evidence="6" id="KW-1185">Reference proteome</keyword>
<dbReference type="GO" id="GO:0016757">
    <property type="term" value="F:glycosyltransferase activity"/>
    <property type="evidence" value="ECO:0007669"/>
    <property type="project" value="UniProtKB-KW"/>
</dbReference>
<dbReference type="Proteomes" id="UP000474757">
    <property type="component" value="Unassembled WGS sequence"/>
</dbReference>
<evidence type="ECO:0000313" key="6">
    <source>
        <dbReference type="Proteomes" id="UP000474757"/>
    </source>
</evidence>
<name>A0A6B2JXK4_9RHOB</name>
<evidence type="ECO:0000256" key="1">
    <source>
        <dbReference type="ARBA" id="ARBA00006739"/>
    </source>
</evidence>
<keyword evidence="2" id="KW-0328">Glycosyltransferase</keyword>
<dbReference type="Pfam" id="PF00535">
    <property type="entry name" value="Glycos_transf_2"/>
    <property type="match status" value="1"/>
</dbReference>
<accession>A0A6B2JXK4</accession>
<evidence type="ECO:0000256" key="2">
    <source>
        <dbReference type="ARBA" id="ARBA00022676"/>
    </source>
</evidence>
<feature type="domain" description="Glycosyltransferase 2-like" evidence="4">
    <location>
        <begin position="10"/>
        <end position="132"/>
    </location>
</feature>
<dbReference type="AlphaFoldDB" id="A0A6B2JXK4"/>
<gene>
    <name evidence="5" type="ORF">GZA08_10220</name>
</gene>
<dbReference type="PANTHER" id="PTHR43685">
    <property type="entry name" value="GLYCOSYLTRANSFERASE"/>
    <property type="match status" value="1"/>
</dbReference>
<evidence type="ECO:0000313" key="5">
    <source>
        <dbReference type="EMBL" id="NDV01339.1"/>
    </source>
</evidence>
<dbReference type="Gene3D" id="3.90.550.10">
    <property type="entry name" value="Spore Coat Polysaccharide Biosynthesis Protein SpsA, Chain A"/>
    <property type="match status" value="1"/>
</dbReference>
<dbReference type="EMBL" id="JAAGAB010000002">
    <property type="protein sequence ID" value="NDV01339.1"/>
    <property type="molecule type" value="Genomic_DNA"/>
</dbReference>
<comment type="caution">
    <text evidence="5">The sequence shown here is derived from an EMBL/GenBank/DDBJ whole genome shotgun (WGS) entry which is preliminary data.</text>
</comment>
<dbReference type="PANTHER" id="PTHR43685:SF5">
    <property type="entry name" value="GLYCOSYLTRANSFERASE EPSE-RELATED"/>
    <property type="match status" value="1"/>
</dbReference>
<organism evidence="5 6">
    <name type="scientific">Pseudoroseicyclus tamaricis</name>
    <dbReference type="NCBI Taxonomy" id="2705421"/>
    <lineage>
        <taxon>Bacteria</taxon>
        <taxon>Pseudomonadati</taxon>
        <taxon>Pseudomonadota</taxon>
        <taxon>Alphaproteobacteria</taxon>
        <taxon>Rhodobacterales</taxon>
        <taxon>Paracoccaceae</taxon>
        <taxon>Pseudoroseicyclus</taxon>
    </lineage>
</organism>
<comment type="similarity">
    <text evidence="1">Belongs to the glycosyltransferase 2 family.</text>
</comment>
<dbReference type="CDD" id="cd00761">
    <property type="entry name" value="Glyco_tranf_GTA_type"/>
    <property type="match status" value="1"/>
</dbReference>
<proteinExistence type="inferred from homology"/>
<evidence type="ECO:0000259" key="4">
    <source>
        <dbReference type="Pfam" id="PF00535"/>
    </source>
</evidence>
<dbReference type="RefSeq" id="WP_163893031.1">
    <property type="nucleotide sequence ID" value="NZ_JAAFYS010000002.1"/>
</dbReference>
<evidence type="ECO:0000256" key="3">
    <source>
        <dbReference type="ARBA" id="ARBA00022679"/>
    </source>
</evidence>
<dbReference type="SUPFAM" id="SSF53448">
    <property type="entry name" value="Nucleotide-diphospho-sugar transferases"/>
    <property type="match status" value="1"/>
</dbReference>
<sequence length="330" mass="36190">MTTGARQVAVLIAAHNAAATLERAIRSALAEAETSEVIVVDDASSDTTRQLAEAEGARDPRVRVIGLDNNVGPGEARNIALGSATALYVAILDSDDMFLPGRLGALLKAAEWDLVADNIAFVTAEQRDRMASRPPPTGAERFRPLTPEAFVRGNLRQRNTARGELGFLKPLMSRDFLSRHGLRYDPALRLGEDYDLYTRALLAGARMKVTSRPGYLSVVRNQSLSARHTGHDLAQLHDAIERHLASGPMAPDLRRAMLQHLAEVRMKRDHRRFLDLKREQGPRSALGYALADPRRPWPLARDILRDKLGPDRGSALGKDGVRLLLPGGDT</sequence>
<dbReference type="InterPro" id="IPR029044">
    <property type="entry name" value="Nucleotide-diphossugar_trans"/>
</dbReference>
<dbReference type="InterPro" id="IPR001173">
    <property type="entry name" value="Glyco_trans_2-like"/>
</dbReference>
<protein>
    <submittedName>
        <fullName evidence="5">Glycosyltransferase</fullName>
    </submittedName>
</protein>
<dbReference type="InterPro" id="IPR050834">
    <property type="entry name" value="Glycosyltransf_2"/>
</dbReference>
<keyword evidence="3 5" id="KW-0808">Transferase</keyword>